<dbReference type="AlphaFoldDB" id="A0A381V513"/>
<gene>
    <name evidence="1" type="ORF">METZ01_LOCUS88138</name>
</gene>
<dbReference type="Pfam" id="PF04386">
    <property type="entry name" value="SspB"/>
    <property type="match status" value="1"/>
</dbReference>
<protein>
    <recommendedName>
        <fullName evidence="2">Stringent starvation protein B</fullName>
    </recommendedName>
</protein>
<dbReference type="InterPro" id="IPR007481">
    <property type="entry name" value="SspB"/>
</dbReference>
<sequence>MKINYSKILKKNMINVLKDVLINIKKNGLQEGHHLYITFKTNNKEVIIPQWLLDKFPSEMTIVIQYEYWNYDVTNDHFTITLSFNDIKTDLIIPFSSVISFADPYANFGLKLIQDKVIDDKNTNKTKQKLKNTEYSKTDNIIELNKFRNN</sequence>
<evidence type="ECO:0008006" key="2">
    <source>
        <dbReference type="Google" id="ProtNLM"/>
    </source>
</evidence>
<name>A0A381V513_9ZZZZ</name>
<evidence type="ECO:0000313" key="1">
    <source>
        <dbReference type="EMBL" id="SVA35284.1"/>
    </source>
</evidence>
<reference evidence="1" key="1">
    <citation type="submission" date="2018-05" db="EMBL/GenBank/DDBJ databases">
        <authorList>
            <person name="Lanie J.A."/>
            <person name="Ng W.-L."/>
            <person name="Kazmierczak K.M."/>
            <person name="Andrzejewski T.M."/>
            <person name="Davidsen T.M."/>
            <person name="Wayne K.J."/>
            <person name="Tettelin H."/>
            <person name="Glass J.I."/>
            <person name="Rusch D."/>
            <person name="Podicherti R."/>
            <person name="Tsui H.-C.T."/>
            <person name="Winkler M.E."/>
        </authorList>
    </citation>
    <scope>NUCLEOTIDE SEQUENCE</scope>
</reference>
<dbReference type="SUPFAM" id="SSF101738">
    <property type="entry name" value="SspB-like"/>
    <property type="match status" value="1"/>
</dbReference>
<accession>A0A381V513</accession>
<dbReference type="InterPro" id="IPR036760">
    <property type="entry name" value="SspB-like_sf"/>
</dbReference>
<dbReference type="Gene3D" id="2.30.30.220">
    <property type="entry name" value="SspB-like"/>
    <property type="match status" value="1"/>
</dbReference>
<proteinExistence type="predicted"/>
<organism evidence="1">
    <name type="scientific">marine metagenome</name>
    <dbReference type="NCBI Taxonomy" id="408172"/>
    <lineage>
        <taxon>unclassified sequences</taxon>
        <taxon>metagenomes</taxon>
        <taxon>ecological metagenomes</taxon>
    </lineage>
</organism>
<dbReference type="EMBL" id="UINC01007831">
    <property type="protein sequence ID" value="SVA35284.1"/>
    <property type="molecule type" value="Genomic_DNA"/>
</dbReference>